<gene>
    <name evidence="1" type="ORF">BDY19DRAFT_994540</name>
</gene>
<organism evidence="1 2">
    <name type="scientific">Irpex rosettiformis</name>
    <dbReference type="NCBI Taxonomy" id="378272"/>
    <lineage>
        <taxon>Eukaryota</taxon>
        <taxon>Fungi</taxon>
        <taxon>Dikarya</taxon>
        <taxon>Basidiomycota</taxon>
        <taxon>Agaricomycotina</taxon>
        <taxon>Agaricomycetes</taxon>
        <taxon>Polyporales</taxon>
        <taxon>Irpicaceae</taxon>
        <taxon>Irpex</taxon>
    </lineage>
</organism>
<sequence length="83" mass="8785">MKTSVAWILFASTVIGFLVDSAYTHPLHQDDLQRRRESGVVHVIVNGEEVPHGSLGSGAPNDNGFSRFSGFGGGIGGGGFKHF</sequence>
<name>A0ACB8U1Q0_9APHY</name>
<evidence type="ECO:0000313" key="1">
    <source>
        <dbReference type="EMBL" id="KAI0088136.1"/>
    </source>
</evidence>
<keyword evidence="2" id="KW-1185">Reference proteome</keyword>
<protein>
    <submittedName>
        <fullName evidence="1">Uncharacterized protein</fullName>
    </submittedName>
</protein>
<proteinExistence type="predicted"/>
<reference evidence="1" key="1">
    <citation type="journal article" date="2021" name="Environ. Microbiol.">
        <title>Gene family expansions and transcriptome signatures uncover fungal adaptations to wood decay.</title>
        <authorList>
            <person name="Hage H."/>
            <person name="Miyauchi S."/>
            <person name="Viragh M."/>
            <person name="Drula E."/>
            <person name="Min B."/>
            <person name="Chaduli D."/>
            <person name="Navarro D."/>
            <person name="Favel A."/>
            <person name="Norest M."/>
            <person name="Lesage-Meessen L."/>
            <person name="Balint B."/>
            <person name="Merenyi Z."/>
            <person name="de Eugenio L."/>
            <person name="Morin E."/>
            <person name="Martinez A.T."/>
            <person name="Baldrian P."/>
            <person name="Stursova M."/>
            <person name="Martinez M.J."/>
            <person name="Novotny C."/>
            <person name="Magnuson J.K."/>
            <person name="Spatafora J.W."/>
            <person name="Maurice S."/>
            <person name="Pangilinan J."/>
            <person name="Andreopoulos W."/>
            <person name="LaButti K."/>
            <person name="Hundley H."/>
            <person name="Na H."/>
            <person name="Kuo A."/>
            <person name="Barry K."/>
            <person name="Lipzen A."/>
            <person name="Henrissat B."/>
            <person name="Riley R."/>
            <person name="Ahrendt S."/>
            <person name="Nagy L.G."/>
            <person name="Grigoriev I.V."/>
            <person name="Martin F."/>
            <person name="Rosso M.N."/>
        </authorList>
    </citation>
    <scope>NUCLEOTIDE SEQUENCE</scope>
    <source>
        <strain evidence="1">CBS 384.51</strain>
    </source>
</reference>
<evidence type="ECO:0000313" key="2">
    <source>
        <dbReference type="Proteomes" id="UP001055072"/>
    </source>
</evidence>
<dbReference type="EMBL" id="MU274915">
    <property type="protein sequence ID" value="KAI0088136.1"/>
    <property type="molecule type" value="Genomic_DNA"/>
</dbReference>
<dbReference type="Proteomes" id="UP001055072">
    <property type="component" value="Unassembled WGS sequence"/>
</dbReference>
<comment type="caution">
    <text evidence="1">The sequence shown here is derived from an EMBL/GenBank/DDBJ whole genome shotgun (WGS) entry which is preliminary data.</text>
</comment>
<accession>A0ACB8U1Q0</accession>